<comment type="caution">
    <text evidence="6">The sequence shown here is derived from an EMBL/GenBank/DDBJ whole genome shotgun (WGS) entry which is preliminary data.</text>
</comment>
<evidence type="ECO:0000256" key="4">
    <source>
        <dbReference type="ARBA" id="ARBA00023242"/>
    </source>
</evidence>
<reference evidence="6 7" key="1">
    <citation type="submission" date="2019-03" db="EMBL/GenBank/DDBJ databases">
        <title>Sequencing 25 genomes of Wallemia mellicola.</title>
        <authorList>
            <person name="Gostincar C."/>
        </authorList>
    </citation>
    <scope>NUCLEOTIDE SEQUENCE [LARGE SCALE GENOMIC DNA]</scope>
    <source>
        <strain evidence="6 7">EXF-757</strain>
    </source>
</reference>
<evidence type="ECO:0000256" key="2">
    <source>
        <dbReference type="ARBA" id="ARBA00022723"/>
    </source>
</evidence>
<dbReference type="InterPro" id="IPR036864">
    <property type="entry name" value="Zn2-C6_fun-type_DNA-bd_sf"/>
</dbReference>
<feature type="domain" description="Zn(2)-C6 fungal-type" evidence="5">
    <location>
        <begin position="11"/>
        <end position="35"/>
    </location>
</feature>
<dbReference type="InterPro" id="IPR007219">
    <property type="entry name" value="XnlR_reg_dom"/>
</dbReference>
<dbReference type="GO" id="GO:0003677">
    <property type="term" value="F:DNA binding"/>
    <property type="evidence" value="ECO:0007669"/>
    <property type="project" value="UniProtKB-KW"/>
</dbReference>
<dbReference type="PROSITE" id="PS50048">
    <property type="entry name" value="ZN2_CY6_FUNGAL_2"/>
    <property type="match status" value="1"/>
</dbReference>
<dbReference type="Gene3D" id="4.10.240.10">
    <property type="entry name" value="Zn(2)-C6 fungal-type DNA-binding domain"/>
    <property type="match status" value="1"/>
</dbReference>
<name>A0A4T0LZH2_9BASI</name>
<gene>
    <name evidence="6" type="ORF">E3Q01_02595</name>
</gene>
<dbReference type="GO" id="GO:0008270">
    <property type="term" value="F:zinc ion binding"/>
    <property type="evidence" value="ECO:0007669"/>
    <property type="project" value="InterPro"/>
</dbReference>
<dbReference type="SMART" id="SM00906">
    <property type="entry name" value="Fungal_trans"/>
    <property type="match status" value="1"/>
</dbReference>
<dbReference type="InterPro" id="IPR050987">
    <property type="entry name" value="AtrR-like"/>
</dbReference>
<comment type="subcellular location">
    <subcellularLocation>
        <location evidence="1">Nucleus</location>
    </subcellularLocation>
</comment>
<sequence length="664" mass="76986">MQRSKQPTKKACDHCRLKKTRCNSSETWPRSCSQCTGKWECTHFEAVSKQKYSASYVQKLEEKIARYESILSNDNNPQSNAHENENDEDLENDILEEGSTNQQRQLSEFGRIQFMDSMNDVLNKVRAYNQSSNSSLLNKRRLEYWFVHENEEDSYMEPYTDQDFGNDSLMYHFVDIYFQKVNSTFPLLNRLLFLEQLPVRKLERKFASVLILVCALGALYCNDKSVSLPNMEPQDFLAGSSYLQIYKMKAPNYTLSATNVLDVQALILLQMYIQRSSHLQSSMNLNSSALSISLDIGLDQFSKFQDPVQRETSKRAFFCIYLMDRSLSAAFGRRTMLKDKDFRFELPQPLVQEDGFGEQATVLYFSHMIKLYQILGEINHLFGKPKKSNEKVNISKAVAGMSSKLNQWLDEVPEQLKYNTNTQDDLIFQLMSNLRIAFYNIQISMYRKFVPHPRSTKFSKFKIQSLMICTNAARSMLSLFNTMELEKLIVQNFIDFFMNFGPFNALVILILSVCESRRTDAVEQSDIQYIELGINILRRREIKDIVAGKTLDVILHLLDICHLKVKVSKQRRLSDDHRSHRAPQEISAIVMDDLHNIQNQSLNDSEEDDILNNVFNAIQTNPMNFEDGVSSMHLTQLSNDDNAEWNQYLASVFQQNITEGMDFH</sequence>
<protein>
    <recommendedName>
        <fullName evidence="5">Zn(2)-C6 fungal-type domain-containing protein</fullName>
    </recommendedName>
</protein>
<evidence type="ECO:0000313" key="6">
    <source>
        <dbReference type="EMBL" id="TIC64730.1"/>
    </source>
</evidence>
<dbReference type="GO" id="GO:0000981">
    <property type="term" value="F:DNA-binding transcription factor activity, RNA polymerase II-specific"/>
    <property type="evidence" value="ECO:0007669"/>
    <property type="project" value="InterPro"/>
</dbReference>
<proteinExistence type="predicted"/>
<evidence type="ECO:0000256" key="3">
    <source>
        <dbReference type="ARBA" id="ARBA00023125"/>
    </source>
</evidence>
<keyword evidence="4" id="KW-0539">Nucleus</keyword>
<keyword evidence="2" id="KW-0479">Metal-binding</keyword>
<dbReference type="AlphaFoldDB" id="A0A4T0LZH2"/>
<dbReference type="Proteomes" id="UP000310708">
    <property type="component" value="Unassembled WGS sequence"/>
</dbReference>
<dbReference type="CDD" id="cd12148">
    <property type="entry name" value="fungal_TF_MHR"/>
    <property type="match status" value="1"/>
</dbReference>
<dbReference type="InterPro" id="IPR001138">
    <property type="entry name" value="Zn2Cys6_DnaBD"/>
</dbReference>
<dbReference type="PANTHER" id="PTHR46910">
    <property type="entry name" value="TRANSCRIPTION FACTOR PDR1"/>
    <property type="match status" value="1"/>
</dbReference>
<dbReference type="PANTHER" id="PTHR46910:SF3">
    <property type="entry name" value="HALOTOLERANCE PROTEIN 9-RELATED"/>
    <property type="match status" value="1"/>
</dbReference>
<dbReference type="GO" id="GO:0005634">
    <property type="term" value="C:nucleus"/>
    <property type="evidence" value="ECO:0007669"/>
    <property type="project" value="UniProtKB-SubCell"/>
</dbReference>
<dbReference type="GO" id="GO:0006351">
    <property type="term" value="P:DNA-templated transcription"/>
    <property type="evidence" value="ECO:0007669"/>
    <property type="project" value="InterPro"/>
</dbReference>
<keyword evidence="3" id="KW-0238">DNA-binding</keyword>
<organism evidence="6 7">
    <name type="scientific">Wallemia mellicola</name>
    <dbReference type="NCBI Taxonomy" id="1708541"/>
    <lineage>
        <taxon>Eukaryota</taxon>
        <taxon>Fungi</taxon>
        <taxon>Dikarya</taxon>
        <taxon>Basidiomycota</taxon>
        <taxon>Wallemiomycotina</taxon>
        <taxon>Wallemiomycetes</taxon>
        <taxon>Wallemiales</taxon>
        <taxon>Wallemiaceae</taxon>
        <taxon>Wallemia</taxon>
    </lineage>
</organism>
<evidence type="ECO:0000313" key="7">
    <source>
        <dbReference type="Proteomes" id="UP000310708"/>
    </source>
</evidence>
<dbReference type="EMBL" id="SPRX01000030">
    <property type="protein sequence ID" value="TIC64730.1"/>
    <property type="molecule type" value="Genomic_DNA"/>
</dbReference>
<dbReference type="CDD" id="cd00067">
    <property type="entry name" value="GAL4"/>
    <property type="match status" value="1"/>
</dbReference>
<accession>A0A4T0LZH2</accession>
<evidence type="ECO:0000259" key="5">
    <source>
        <dbReference type="PROSITE" id="PS50048"/>
    </source>
</evidence>
<evidence type="ECO:0000256" key="1">
    <source>
        <dbReference type="ARBA" id="ARBA00004123"/>
    </source>
</evidence>
<dbReference type="Pfam" id="PF04082">
    <property type="entry name" value="Fungal_trans"/>
    <property type="match status" value="1"/>
</dbReference>